<dbReference type="Proteomes" id="UP001165685">
    <property type="component" value="Unassembled WGS sequence"/>
</dbReference>
<evidence type="ECO:0000256" key="1">
    <source>
        <dbReference type="ARBA" id="ARBA00023172"/>
    </source>
</evidence>
<dbReference type="PROSITE" id="PS51898">
    <property type="entry name" value="TYR_RECOMBINASE"/>
    <property type="match status" value="1"/>
</dbReference>
<sequence>MTTMSYDVVFYKIRFRKKPGSKGEADGYPRPYQVRWKVAGKEHHDSFATSDLADGRLSDLRRAARKGQQFDVESGLPEEELRALEEAARNVSWFAHAVEYAHFRWPDMAGNTRASMVEALMAVTPVLVDDLPGAPDKETLRFALRNWAFDPNKERAQAPRSTQAALEWLEKASLPIKALTDAKFLGAAMRACATKLDGTSAASDYYSRRRRGFSGALTFAVTKKRLAENPLKDKELPQVWQPPKLEDEVDPRAIGNPQIVRHTLTMVSYVGRTQGPRFAAWFGCMYYAMMRPEEVAGLKRSGCKLPVDGWGKLTFATSTAAPGRQWTDSGEVHEERELKGRGRKSSRTVPIPPVLVRMLREHIAAFGTDPKGRLFHSRNGNRIQPSTYWQVWQRTRELAFAPEQREGPLLKRPYDLRHAGVTYRLNRGVPATQVAKWAGHSVETLQRVYAQVWAEMDEVWIDRMGEDW</sequence>
<dbReference type="EMBL" id="JAQFWP010000011">
    <property type="protein sequence ID" value="MDA2804471.1"/>
    <property type="molecule type" value="Genomic_DNA"/>
</dbReference>
<dbReference type="InterPro" id="IPR011010">
    <property type="entry name" value="DNA_brk_join_enz"/>
</dbReference>
<dbReference type="PANTHER" id="PTHR30349">
    <property type="entry name" value="PHAGE INTEGRASE-RELATED"/>
    <property type="match status" value="1"/>
</dbReference>
<gene>
    <name evidence="4" type="ORF">O4U47_08105</name>
</gene>
<comment type="caution">
    <text evidence="4">The sequence shown here is derived from an EMBL/GenBank/DDBJ whole genome shotgun (WGS) entry which is preliminary data.</text>
</comment>
<feature type="region of interest" description="Disordered" evidence="2">
    <location>
        <begin position="321"/>
        <end position="346"/>
    </location>
</feature>
<dbReference type="Pfam" id="PF00589">
    <property type="entry name" value="Phage_integrase"/>
    <property type="match status" value="1"/>
</dbReference>
<organism evidence="4 5">
    <name type="scientific">Nocardiopsis suaedae</name>
    <dbReference type="NCBI Taxonomy" id="3018444"/>
    <lineage>
        <taxon>Bacteria</taxon>
        <taxon>Bacillati</taxon>
        <taxon>Actinomycetota</taxon>
        <taxon>Actinomycetes</taxon>
        <taxon>Streptosporangiales</taxon>
        <taxon>Nocardiopsidaceae</taxon>
        <taxon>Nocardiopsis</taxon>
    </lineage>
</organism>
<dbReference type="RefSeq" id="WP_270677018.1">
    <property type="nucleotide sequence ID" value="NZ_JAQFWP010000011.1"/>
</dbReference>
<evidence type="ECO:0000313" key="5">
    <source>
        <dbReference type="Proteomes" id="UP001165685"/>
    </source>
</evidence>
<feature type="domain" description="Tyr recombinase" evidence="3">
    <location>
        <begin position="249"/>
        <end position="462"/>
    </location>
</feature>
<keyword evidence="1" id="KW-0233">DNA recombination</keyword>
<proteinExistence type="predicted"/>
<evidence type="ECO:0000313" key="4">
    <source>
        <dbReference type="EMBL" id="MDA2804471.1"/>
    </source>
</evidence>
<dbReference type="SUPFAM" id="SSF56349">
    <property type="entry name" value="DNA breaking-rejoining enzymes"/>
    <property type="match status" value="1"/>
</dbReference>
<dbReference type="PANTHER" id="PTHR30349:SF64">
    <property type="entry name" value="PROPHAGE INTEGRASE INTD-RELATED"/>
    <property type="match status" value="1"/>
</dbReference>
<evidence type="ECO:0000259" key="3">
    <source>
        <dbReference type="PROSITE" id="PS51898"/>
    </source>
</evidence>
<dbReference type="InterPro" id="IPR050090">
    <property type="entry name" value="Tyrosine_recombinase_XerCD"/>
</dbReference>
<keyword evidence="5" id="KW-1185">Reference proteome</keyword>
<accession>A0ABT4TJC6</accession>
<feature type="compositionally biased region" description="Basic and acidic residues" evidence="2">
    <location>
        <begin position="330"/>
        <end position="340"/>
    </location>
</feature>
<name>A0ABT4TJC6_9ACTN</name>
<reference evidence="4" key="1">
    <citation type="submission" date="2023-01" db="EMBL/GenBank/DDBJ databases">
        <title>Draft genome sequence of Nocardiopsis sp. LSu2-4 isolated from halophytes.</title>
        <authorList>
            <person name="Duangmal K."/>
            <person name="Chantavorakit T."/>
        </authorList>
    </citation>
    <scope>NUCLEOTIDE SEQUENCE</scope>
    <source>
        <strain evidence="4">LSu2-4</strain>
    </source>
</reference>
<protein>
    <submittedName>
        <fullName evidence="4">Tyrosine-type recombinase/integrase</fullName>
    </submittedName>
</protein>
<dbReference type="Gene3D" id="1.10.443.10">
    <property type="entry name" value="Intergrase catalytic core"/>
    <property type="match status" value="1"/>
</dbReference>
<evidence type="ECO:0000256" key="2">
    <source>
        <dbReference type="SAM" id="MobiDB-lite"/>
    </source>
</evidence>
<dbReference type="InterPro" id="IPR002104">
    <property type="entry name" value="Integrase_catalytic"/>
</dbReference>
<dbReference type="InterPro" id="IPR013762">
    <property type="entry name" value="Integrase-like_cat_sf"/>
</dbReference>